<dbReference type="AlphaFoldDB" id="A0A6N3C0D2"/>
<dbReference type="GO" id="GO:0046872">
    <property type="term" value="F:metal ion binding"/>
    <property type="evidence" value="ECO:0007669"/>
    <property type="project" value="UniProtKB-KW"/>
</dbReference>
<dbReference type="InterPro" id="IPR017900">
    <property type="entry name" value="4Fe4S_Fe_S_CS"/>
</dbReference>
<evidence type="ECO:0000256" key="3">
    <source>
        <dbReference type="ARBA" id="ARBA00023014"/>
    </source>
</evidence>
<dbReference type="Pfam" id="PF13187">
    <property type="entry name" value="Fer4_9"/>
    <property type="match status" value="1"/>
</dbReference>
<dbReference type="SUPFAM" id="SSF54862">
    <property type="entry name" value="4Fe-4S ferredoxins"/>
    <property type="match status" value="1"/>
</dbReference>
<dbReference type="InterPro" id="IPR017896">
    <property type="entry name" value="4Fe4S_Fe-S-bd"/>
</dbReference>
<evidence type="ECO:0000256" key="1">
    <source>
        <dbReference type="ARBA" id="ARBA00022723"/>
    </source>
</evidence>
<dbReference type="PROSITE" id="PS00198">
    <property type="entry name" value="4FE4S_FER_1"/>
    <property type="match status" value="2"/>
</dbReference>
<dbReference type="Gene3D" id="3.40.50.360">
    <property type="match status" value="1"/>
</dbReference>
<sequence>MIFYYSGTGNSLWVAKEIGKYQNERLINIATEMKKNQEEYVYELERKEKIGFVFPTYSWAPPQIVEHFIKKIKFEGYRQHYLFSVYTCGSDTGCMSKYLDNMFKDKKMEIYYTEFIQMPENFITMFDLDSTLLRNKKLVDAQKQIIKINEQIKDRRLHAFDKEKYNISDYFKTYIVKKLFYIFCMGTSKFSVDNNCNSCGLCTKVCPFENIELYKGKPMWHQHCTKCMACICRCPKEAIQYGKSTKNKGRYYNPLLLKDKEDNK</sequence>
<keyword evidence="2" id="KW-0408">Iron</keyword>
<dbReference type="InterPro" id="IPR047964">
    <property type="entry name" value="EFR1-like"/>
</dbReference>
<accession>A0A6N3C0D2</accession>
<reference evidence="5" key="1">
    <citation type="submission" date="2019-11" db="EMBL/GenBank/DDBJ databases">
        <authorList>
            <person name="Feng L."/>
        </authorList>
    </citation>
    <scope>NUCLEOTIDE SEQUENCE</scope>
    <source>
        <strain evidence="5">IbartlettiiLFYP30</strain>
    </source>
</reference>
<evidence type="ECO:0000259" key="4">
    <source>
        <dbReference type="PROSITE" id="PS51379"/>
    </source>
</evidence>
<keyword evidence="3" id="KW-0411">Iron-sulfur</keyword>
<dbReference type="RefSeq" id="WP_138342790.1">
    <property type="nucleotide sequence ID" value="NZ_BAABYO010000001.1"/>
</dbReference>
<name>A0A6N3C0D2_9FIRM</name>
<dbReference type="SUPFAM" id="SSF52218">
    <property type="entry name" value="Flavoproteins"/>
    <property type="match status" value="1"/>
</dbReference>
<protein>
    <submittedName>
        <fullName evidence="5">Ferredoxin-2</fullName>
    </submittedName>
</protein>
<evidence type="ECO:0000256" key="2">
    <source>
        <dbReference type="ARBA" id="ARBA00023004"/>
    </source>
</evidence>
<proteinExistence type="predicted"/>
<dbReference type="GO" id="GO:0051536">
    <property type="term" value="F:iron-sulfur cluster binding"/>
    <property type="evidence" value="ECO:0007669"/>
    <property type="project" value="UniProtKB-KW"/>
</dbReference>
<dbReference type="InterPro" id="IPR029039">
    <property type="entry name" value="Flavoprotein-like_sf"/>
</dbReference>
<dbReference type="NCBIfam" id="NF038196">
    <property type="entry name" value="ferrodoxin_EFR1"/>
    <property type="match status" value="1"/>
</dbReference>
<dbReference type="Gene3D" id="3.30.70.20">
    <property type="match status" value="1"/>
</dbReference>
<dbReference type="EMBL" id="CACRUE010000026">
    <property type="protein sequence ID" value="VYU09615.1"/>
    <property type="molecule type" value="Genomic_DNA"/>
</dbReference>
<feature type="domain" description="4Fe-4S ferredoxin-type" evidence="4">
    <location>
        <begin position="188"/>
        <end position="216"/>
    </location>
</feature>
<feature type="domain" description="4Fe-4S ferredoxin-type" evidence="4">
    <location>
        <begin position="221"/>
        <end position="244"/>
    </location>
</feature>
<dbReference type="PROSITE" id="PS51379">
    <property type="entry name" value="4FE4S_FER_2"/>
    <property type="match status" value="2"/>
</dbReference>
<keyword evidence="1" id="KW-0479">Metal-binding</keyword>
<organism evidence="5">
    <name type="scientific">Intestinibacter bartlettii</name>
    <dbReference type="NCBI Taxonomy" id="261299"/>
    <lineage>
        <taxon>Bacteria</taxon>
        <taxon>Bacillati</taxon>
        <taxon>Bacillota</taxon>
        <taxon>Clostridia</taxon>
        <taxon>Peptostreptococcales</taxon>
        <taxon>Peptostreptococcaceae</taxon>
        <taxon>Intestinibacter</taxon>
    </lineage>
</organism>
<evidence type="ECO:0000313" key="5">
    <source>
        <dbReference type="EMBL" id="VYU09615.1"/>
    </source>
</evidence>
<gene>
    <name evidence="5" type="ORF">IBLFYP30_01727</name>
</gene>